<dbReference type="RefSeq" id="XP_001208365.1">
    <property type="nucleotide sequence ID" value="XM_001208365.1"/>
</dbReference>
<organism evidence="6 7">
    <name type="scientific">Aspergillus terreus (strain NIH 2624 / FGSC A1156)</name>
    <dbReference type="NCBI Taxonomy" id="341663"/>
    <lineage>
        <taxon>Eukaryota</taxon>
        <taxon>Fungi</taxon>
        <taxon>Dikarya</taxon>
        <taxon>Ascomycota</taxon>
        <taxon>Pezizomycotina</taxon>
        <taxon>Eurotiomycetes</taxon>
        <taxon>Eurotiomycetidae</taxon>
        <taxon>Eurotiales</taxon>
        <taxon>Aspergillaceae</taxon>
        <taxon>Aspergillus</taxon>
        <taxon>Aspergillus subgen. Circumdati</taxon>
    </lineage>
</organism>
<dbReference type="InterPro" id="IPR016461">
    <property type="entry name" value="COMT-like"/>
</dbReference>
<feature type="domain" description="O-methyltransferase C-terminal" evidence="5">
    <location>
        <begin position="34"/>
        <end position="174"/>
    </location>
</feature>
<dbReference type="GO" id="GO:0044550">
    <property type="term" value="P:secondary metabolite biosynthetic process"/>
    <property type="evidence" value="ECO:0007669"/>
    <property type="project" value="UniProtKB-ARBA"/>
</dbReference>
<evidence type="ECO:0000256" key="2">
    <source>
        <dbReference type="ARBA" id="ARBA00022679"/>
    </source>
</evidence>
<dbReference type="PROSITE" id="PS51683">
    <property type="entry name" value="SAM_OMT_II"/>
    <property type="match status" value="1"/>
</dbReference>
<dbReference type="GeneID" id="4316098"/>
<keyword evidence="2" id="KW-0808">Transferase</keyword>
<keyword evidence="1" id="KW-0489">Methyltransferase</keyword>
<dbReference type="OrthoDB" id="2410195at2759"/>
<accession>Q0CZ84</accession>
<dbReference type="GO" id="GO:0008171">
    <property type="term" value="F:O-methyltransferase activity"/>
    <property type="evidence" value="ECO:0007669"/>
    <property type="project" value="InterPro"/>
</dbReference>
<dbReference type="eggNOG" id="KOG3178">
    <property type="taxonomic scope" value="Eukaryota"/>
</dbReference>
<evidence type="ECO:0000256" key="4">
    <source>
        <dbReference type="ARBA" id="ARBA00038277"/>
    </source>
</evidence>
<dbReference type="Pfam" id="PF00891">
    <property type="entry name" value="Methyltransf_2"/>
    <property type="match status" value="1"/>
</dbReference>
<dbReference type="PANTHER" id="PTHR43712">
    <property type="entry name" value="PUTATIVE (AFU_ORTHOLOGUE AFUA_4G14580)-RELATED"/>
    <property type="match status" value="1"/>
</dbReference>
<evidence type="ECO:0000259" key="5">
    <source>
        <dbReference type="Pfam" id="PF00891"/>
    </source>
</evidence>
<dbReference type="HOGENOM" id="CLU_005533_5_1_1"/>
<comment type="similarity">
    <text evidence="4">Belongs to the class I-like SAM-binding methyltransferase superfamily. Cation-independent O-methyltransferase family.</text>
</comment>
<dbReference type="GO" id="GO:0032259">
    <property type="term" value="P:methylation"/>
    <property type="evidence" value="ECO:0007669"/>
    <property type="project" value="UniProtKB-KW"/>
</dbReference>
<evidence type="ECO:0000313" key="6">
    <source>
        <dbReference type="EMBL" id="EAU37757.1"/>
    </source>
</evidence>
<dbReference type="EMBL" id="CH476595">
    <property type="protein sequence ID" value="EAU37757.1"/>
    <property type="molecule type" value="Genomic_DNA"/>
</dbReference>
<dbReference type="OMA" id="RETFNAH"/>
<name>Q0CZ84_ASPTN</name>
<reference evidence="7" key="1">
    <citation type="submission" date="2005-09" db="EMBL/GenBank/DDBJ databases">
        <title>Annotation of the Aspergillus terreus NIH2624 genome.</title>
        <authorList>
            <person name="Birren B.W."/>
            <person name="Lander E.S."/>
            <person name="Galagan J.E."/>
            <person name="Nusbaum C."/>
            <person name="Devon K."/>
            <person name="Henn M."/>
            <person name="Ma L.-J."/>
            <person name="Jaffe D.B."/>
            <person name="Butler J."/>
            <person name="Alvarez P."/>
            <person name="Gnerre S."/>
            <person name="Grabherr M."/>
            <person name="Kleber M."/>
            <person name="Mauceli E.W."/>
            <person name="Brockman W."/>
            <person name="Rounsley S."/>
            <person name="Young S.K."/>
            <person name="LaButti K."/>
            <person name="Pushparaj V."/>
            <person name="DeCaprio D."/>
            <person name="Crawford M."/>
            <person name="Koehrsen M."/>
            <person name="Engels R."/>
            <person name="Montgomery P."/>
            <person name="Pearson M."/>
            <person name="Howarth C."/>
            <person name="Larson L."/>
            <person name="Luoma S."/>
            <person name="White J."/>
            <person name="Alvarado L."/>
            <person name="Kodira C.D."/>
            <person name="Zeng Q."/>
            <person name="Oleary S."/>
            <person name="Yandava C."/>
            <person name="Denning D.W."/>
            <person name="Nierman W.C."/>
            <person name="Milne T."/>
            <person name="Madden K."/>
        </authorList>
    </citation>
    <scope>NUCLEOTIDE SEQUENCE [LARGE SCALE GENOMIC DNA]</scope>
    <source>
        <strain evidence="7">NIH 2624 / FGSC A1156</strain>
    </source>
</reference>
<dbReference type="InterPro" id="IPR029063">
    <property type="entry name" value="SAM-dependent_MTases_sf"/>
</dbReference>
<protein>
    <recommendedName>
        <fullName evidence="5">O-methyltransferase C-terminal domain-containing protein</fullName>
    </recommendedName>
</protein>
<dbReference type="InterPro" id="IPR001077">
    <property type="entry name" value="COMT_C"/>
</dbReference>
<gene>
    <name evidence="6" type="ORF">ATEG_01000</name>
</gene>
<dbReference type="SUPFAM" id="SSF53335">
    <property type="entry name" value="S-adenosyl-L-methionine-dependent methyltransferases"/>
    <property type="match status" value="1"/>
</dbReference>
<keyword evidence="3" id="KW-0949">S-adenosyl-L-methionine</keyword>
<evidence type="ECO:0000256" key="1">
    <source>
        <dbReference type="ARBA" id="ARBA00022603"/>
    </source>
</evidence>
<dbReference type="Proteomes" id="UP000007963">
    <property type="component" value="Unassembled WGS sequence"/>
</dbReference>
<dbReference type="VEuPathDB" id="FungiDB:ATEG_01000"/>
<sequence>MGERFDRAMHAVNINTIDAIPWLYPFDTLAAAGNILVDVGGGLGHVSKQILAAYPDSGLQCIVQDVVALCESVDRVNNLKLQLHSFFDPQPVRGAAAYFFRHIFHDWADDACVTILRRTVDAMDVEQSRILICDQIMDELNPSVASMLYDIDMMSLFGGKERSLGQWEDLLMQADPRLYIRRVWKNAATLTVIIEVRLKNSK</sequence>
<dbReference type="AlphaFoldDB" id="Q0CZ84"/>
<evidence type="ECO:0000256" key="3">
    <source>
        <dbReference type="ARBA" id="ARBA00022691"/>
    </source>
</evidence>
<dbReference type="Gene3D" id="3.40.50.150">
    <property type="entry name" value="Vaccinia Virus protein VP39"/>
    <property type="match status" value="1"/>
</dbReference>
<evidence type="ECO:0000313" key="7">
    <source>
        <dbReference type="Proteomes" id="UP000007963"/>
    </source>
</evidence>
<dbReference type="PANTHER" id="PTHR43712:SF5">
    <property type="entry name" value="O-METHYLTRANSFERASE ASQN-RELATED"/>
    <property type="match status" value="1"/>
</dbReference>
<proteinExistence type="inferred from homology"/>